<keyword evidence="1 6" id="KW-0436">Ligase</keyword>
<evidence type="ECO:0000259" key="8">
    <source>
        <dbReference type="Pfam" id="PF01171"/>
    </source>
</evidence>
<name>A0ABU3E8I8_9RHOB</name>
<dbReference type="Pfam" id="PF01171">
    <property type="entry name" value="ATP_bind_3"/>
    <property type="match status" value="1"/>
</dbReference>
<keyword evidence="3 6" id="KW-0547">Nucleotide-binding</keyword>
<dbReference type="InterPro" id="IPR012094">
    <property type="entry name" value="tRNA_Ile_lys_synt"/>
</dbReference>
<dbReference type="EMBL" id="JAVRQI010000001">
    <property type="protein sequence ID" value="MDT1060524.1"/>
    <property type="molecule type" value="Genomic_DNA"/>
</dbReference>
<accession>A0ABU3E8I8</accession>
<comment type="catalytic activity">
    <reaction evidence="5 6">
        <text>cytidine(34) in tRNA(Ile2) + L-lysine + ATP = lysidine(34) in tRNA(Ile2) + AMP + diphosphate + H(+)</text>
        <dbReference type="Rhea" id="RHEA:43744"/>
        <dbReference type="Rhea" id="RHEA-COMP:10625"/>
        <dbReference type="Rhea" id="RHEA-COMP:10670"/>
        <dbReference type="ChEBI" id="CHEBI:15378"/>
        <dbReference type="ChEBI" id="CHEBI:30616"/>
        <dbReference type="ChEBI" id="CHEBI:32551"/>
        <dbReference type="ChEBI" id="CHEBI:33019"/>
        <dbReference type="ChEBI" id="CHEBI:82748"/>
        <dbReference type="ChEBI" id="CHEBI:83665"/>
        <dbReference type="ChEBI" id="CHEBI:456215"/>
        <dbReference type="EC" id="6.3.4.19"/>
    </reaction>
</comment>
<dbReference type="Proteomes" id="UP001251085">
    <property type="component" value="Unassembled WGS sequence"/>
</dbReference>
<evidence type="ECO:0000256" key="6">
    <source>
        <dbReference type="HAMAP-Rule" id="MF_01161"/>
    </source>
</evidence>
<dbReference type="NCBIfam" id="TIGR02432">
    <property type="entry name" value="lysidine_TilS_N"/>
    <property type="match status" value="1"/>
</dbReference>
<evidence type="ECO:0000313" key="10">
    <source>
        <dbReference type="Proteomes" id="UP001251085"/>
    </source>
</evidence>
<evidence type="ECO:0000256" key="2">
    <source>
        <dbReference type="ARBA" id="ARBA00022694"/>
    </source>
</evidence>
<dbReference type="Gene3D" id="3.40.50.620">
    <property type="entry name" value="HUPs"/>
    <property type="match status" value="1"/>
</dbReference>
<comment type="function">
    <text evidence="6">Ligates lysine onto the cytidine present at position 34 of the AUA codon-specific tRNA(Ile) that contains the anticodon CAU, in an ATP-dependent manner. Cytidine is converted to lysidine, thus changing the amino acid specificity of the tRNA from methionine to isoleucine.</text>
</comment>
<dbReference type="GO" id="GO:0032267">
    <property type="term" value="F:tRNA(Ile)-lysidine synthase activity"/>
    <property type="evidence" value="ECO:0007669"/>
    <property type="project" value="UniProtKB-EC"/>
</dbReference>
<dbReference type="SUPFAM" id="SSF52402">
    <property type="entry name" value="Adenine nucleotide alpha hydrolases-like"/>
    <property type="match status" value="1"/>
</dbReference>
<comment type="domain">
    <text evidence="6">The N-terminal region contains the highly conserved SGGXDS motif, predicted to be a P-loop motif involved in ATP binding.</text>
</comment>
<feature type="region of interest" description="Disordered" evidence="7">
    <location>
        <begin position="1"/>
        <end position="21"/>
    </location>
</feature>
<comment type="caution">
    <text evidence="9">The sequence shown here is derived from an EMBL/GenBank/DDBJ whole genome shotgun (WGS) entry which is preliminary data.</text>
</comment>
<sequence length="429" mass="45387">MGCDPAGPCDEDPDPTTDDPVTRRVHAALDRLAGDMSRLGIALSGGGDSTALLHLAQGWARGRCLMAATIDHGLRPESTAEAAGAGRAAAALGIDHATLSWQRGPASGNLMAAARDARLRLLSDWAAQNRLDAVLLGHTLDDQAETVLMRLARGAGVDGLAGMSASRRANGTVWLRPMLAVSRAELRDWLTARGIGWVDDPSNENADYDRVRIRKAVEALGLPAARIAQSAANLASARDALQDVAAAAASGAEIRNGSLYLPWTPFRRAPQEVRRRLIVAGLRLVGGADYPPRREAVLRALTAILTGARATLEGAIAEPAGDWLRIMREPVAAARGAPGVPDAQGECRWDGRWLLSGLCADQQVRALGYDPLPGLKWRLSGLARDEAAASPGIWKGAQLIAAPLLESRAEMTARPLAGVPEFMALLYTH</sequence>
<evidence type="ECO:0000256" key="7">
    <source>
        <dbReference type="SAM" id="MobiDB-lite"/>
    </source>
</evidence>
<comment type="similarity">
    <text evidence="6">Belongs to the tRNA(Ile)-lysidine synthase family.</text>
</comment>
<comment type="subcellular location">
    <subcellularLocation>
        <location evidence="6">Cytoplasm</location>
    </subcellularLocation>
</comment>
<dbReference type="InterPro" id="IPR014729">
    <property type="entry name" value="Rossmann-like_a/b/a_fold"/>
</dbReference>
<dbReference type="EC" id="6.3.4.19" evidence="6"/>
<evidence type="ECO:0000256" key="1">
    <source>
        <dbReference type="ARBA" id="ARBA00022598"/>
    </source>
</evidence>
<dbReference type="RefSeq" id="WP_311757621.1">
    <property type="nucleotide sequence ID" value="NZ_JAVRQI010000001.1"/>
</dbReference>
<keyword evidence="10" id="KW-1185">Reference proteome</keyword>
<dbReference type="InterPro" id="IPR011063">
    <property type="entry name" value="TilS/TtcA_N"/>
</dbReference>
<evidence type="ECO:0000256" key="5">
    <source>
        <dbReference type="ARBA" id="ARBA00048539"/>
    </source>
</evidence>
<dbReference type="HAMAP" id="MF_01161">
    <property type="entry name" value="tRNA_Ile_lys_synt"/>
    <property type="match status" value="1"/>
</dbReference>
<evidence type="ECO:0000256" key="4">
    <source>
        <dbReference type="ARBA" id="ARBA00022840"/>
    </source>
</evidence>
<keyword evidence="4 6" id="KW-0067">ATP-binding</keyword>
<gene>
    <name evidence="6 9" type="primary">tilS</name>
    <name evidence="9" type="ORF">RM190_01570</name>
</gene>
<dbReference type="InterPro" id="IPR012795">
    <property type="entry name" value="tRNA_Ile_lys_synt_N"/>
</dbReference>
<proteinExistence type="inferred from homology"/>
<reference evidence="10" key="1">
    <citation type="submission" date="2023-07" db="EMBL/GenBank/DDBJ databases">
        <title>Characterization of two Paracoccaceae strains isolated from Phycosphere and proposal of Xinfangfangia lacusdiani sp. nov.</title>
        <authorList>
            <person name="Deng Y."/>
            <person name="Zhang Y.Q."/>
        </authorList>
    </citation>
    <scope>NUCLEOTIDE SEQUENCE [LARGE SCALE GENOMIC DNA]</scope>
    <source>
        <strain evidence="10">CPCC 101403</strain>
    </source>
</reference>
<dbReference type="PANTHER" id="PTHR43033:SF1">
    <property type="entry name" value="TRNA(ILE)-LYSIDINE SYNTHASE-RELATED"/>
    <property type="match status" value="1"/>
</dbReference>
<feature type="domain" description="tRNA(Ile)-lysidine/2-thiocytidine synthase N-terminal" evidence="8">
    <location>
        <begin position="40"/>
        <end position="215"/>
    </location>
</feature>
<keyword evidence="6" id="KW-0963">Cytoplasm</keyword>
<keyword evidence="2 6" id="KW-0819">tRNA processing</keyword>
<dbReference type="PANTHER" id="PTHR43033">
    <property type="entry name" value="TRNA(ILE)-LYSIDINE SYNTHASE-RELATED"/>
    <property type="match status" value="1"/>
</dbReference>
<feature type="binding site" evidence="6">
    <location>
        <begin position="44"/>
        <end position="49"/>
    </location>
    <ligand>
        <name>ATP</name>
        <dbReference type="ChEBI" id="CHEBI:30616"/>
    </ligand>
</feature>
<organism evidence="9 10">
    <name type="scientific">Paracoccus broussonetiae</name>
    <dbReference type="NCBI Taxonomy" id="3075834"/>
    <lineage>
        <taxon>Bacteria</taxon>
        <taxon>Pseudomonadati</taxon>
        <taxon>Pseudomonadota</taxon>
        <taxon>Alphaproteobacteria</taxon>
        <taxon>Rhodobacterales</taxon>
        <taxon>Paracoccaceae</taxon>
        <taxon>Paracoccus</taxon>
    </lineage>
</organism>
<dbReference type="CDD" id="cd01992">
    <property type="entry name" value="TilS_N"/>
    <property type="match status" value="1"/>
</dbReference>
<evidence type="ECO:0000256" key="3">
    <source>
        <dbReference type="ARBA" id="ARBA00022741"/>
    </source>
</evidence>
<protein>
    <recommendedName>
        <fullName evidence="6">tRNA(Ile)-lysidine synthase</fullName>
        <ecNumber evidence="6">6.3.4.19</ecNumber>
    </recommendedName>
    <alternativeName>
        <fullName evidence="6">tRNA(Ile)-2-lysyl-cytidine synthase</fullName>
    </alternativeName>
    <alternativeName>
        <fullName evidence="6">tRNA(Ile)-lysidine synthetase</fullName>
    </alternativeName>
</protein>
<evidence type="ECO:0000313" key="9">
    <source>
        <dbReference type="EMBL" id="MDT1060524.1"/>
    </source>
</evidence>